<comment type="similarity">
    <text evidence="3">Belongs to the arginase family.</text>
</comment>
<dbReference type="PANTHER" id="PTHR11358:SF26">
    <property type="entry name" value="GUANIDINO ACID HYDROLASE, MITOCHONDRIAL"/>
    <property type="match status" value="1"/>
</dbReference>
<dbReference type="EMBL" id="CP001463">
    <property type="protein sequence ID" value="ACS90414.1"/>
    <property type="molecule type" value="Genomic_DNA"/>
</dbReference>
<accession>C6A469</accession>
<dbReference type="PANTHER" id="PTHR11358">
    <property type="entry name" value="ARGINASE/AGMATINASE"/>
    <property type="match status" value="1"/>
</dbReference>
<dbReference type="Pfam" id="PF00491">
    <property type="entry name" value="Arginase"/>
    <property type="match status" value="1"/>
</dbReference>
<keyword evidence="2" id="KW-0378">Hydrolase</keyword>
<organism evidence="4 5">
    <name type="scientific">Thermococcus sibiricus (strain DSM 12597 / MM 739)</name>
    <dbReference type="NCBI Taxonomy" id="604354"/>
    <lineage>
        <taxon>Archaea</taxon>
        <taxon>Methanobacteriati</taxon>
        <taxon>Methanobacteriota</taxon>
        <taxon>Thermococci</taxon>
        <taxon>Thermococcales</taxon>
        <taxon>Thermococcaceae</taxon>
        <taxon>Thermococcus</taxon>
    </lineage>
</organism>
<name>C6A469_THESM</name>
<dbReference type="GO" id="GO:0008783">
    <property type="term" value="F:agmatinase activity"/>
    <property type="evidence" value="ECO:0007669"/>
    <property type="project" value="TreeGrafter"/>
</dbReference>
<gene>
    <name evidence="4" type="ordered locus">TSIB_1362</name>
</gene>
<dbReference type="Gene3D" id="3.40.800.10">
    <property type="entry name" value="Ureohydrolase domain"/>
    <property type="match status" value="1"/>
</dbReference>
<evidence type="ECO:0000256" key="3">
    <source>
        <dbReference type="PROSITE-ProRule" id="PRU00742"/>
    </source>
</evidence>
<dbReference type="InterPro" id="IPR023696">
    <property type="entry name" value="Ureohydrolase_dom_sf"/>
</dbReference>
<dbReference type="HOGENOM" id="CLU_1472160_0_0_2"/>
<evidence type="ECO:0000313" key="5">
    <source>
        <dbReference type="Proteomes" id="UP000009079"/>
    </source>
</evidence>
<dbReference type="Proteomes" id="UP000009079">
    <property type="component" value="Chromosome"/>
</dbReference>
<dbReference type="KEGG" id="tsi:TSIB_1362"/>
<dbReference type="AlphaFoldDB" id="C6A469"/>
<evidence type="ECO:0000256" key="1">
    <source>
        <dbReference type="ARBA" id="ARBA00022723"/>
    </source>
</evidence>
<protein>
    <submittedName>
        <fullName evidence="4">Putative agmatinase</fullName>
    </submittedName>
</protein>
<keyword evidence="5" id="KW-1185">Reference proteome</keyword>
<evidence type="ECO:0000256" key="2">
    <source>
        <dbReference type="ARBA" id="ARBA00022801"/>
    </source>
</evidence>
<dbReference type="GO" id="GO:0046872">
    <property type="term" value="F:metal ion binding"/>
    <property type="evidence" value="ECO:0007669"/>
    <property type="project" value="UniProtKB-KW"/>
</dbReference>
<keyword evidence="1" id="KW-0479">Metal-binding</keyword>
<reference evidence="4 5" key="1">
    <citation type="journal article" date="2009" name="Appl. Environ. Microbiol.">
        <title>Metabolic versatility and indigenous origin of the archaeon Thermococcus sibiricus, isolated from a siberian oil reservoir, as revealed by genome analysis.</title>
        <authorList>
            <person name="Mardanov A.V."/>
            <person name="Ravin N.V."/>
            <person name="Svetlitchnyi V.A."/>
            <person name="Beletsky A.V."/>
            <person name="Miroshnichenko M.L."/>
            <person name="Bonch-Osmolovskaya E.A."/>
            <person name="Skryabin K.G."/>
        </authorList>
    </citation>
    <scope>NUCLEOTIDE SEQUENCE [LARGE SCALE GENOMIC DNA]</scope>
    <source>
        <strain evidence="5">DSM 12597 / MM 739</strain>
    </source>
</reference>
<evidence type="ECO:0000313" key="4">
    <source>
        <dbReference type="EMBL" id="ACS90414.1"/>
    </source>
</evidence>
<proteinExistence type="inferred from homology"/>
<dbReference type="PROSITE" id="PS51409">
    <property type="entry name" value="ARGINASE_2"/>
    <property type="match status" value="1"/>
</dbReference>
<dbReference type="STRING" id="604354.TSIB_1362"/>
<dbReference type="eggNOG" id="arCOG01700">
    <property type="taxonomic scope" value="Archaea"/>
</dbReference>
<dbReference type="InterPro" id="IPR006035">
    <property type="entry name" value="Ureohydrolase"/>
</dbReference>
<dbReference type="GO" id="GO:0033389">
    <property type="term" value="P:putrescine biosynthetic process from arginine, via agmatine"/>
    <property type="evidence" value="ECO:0007669"/>
    <property type="project" value="TreeGrafter"/>
</dbReference>
<sequence>MGGDHLEEGLFLTEHSIQIGKRGSTYSKDEIDKARELGFEIVTAEEMFKLGIDKVAQMIQERVGYVKVFVTFDIDFIDSAYAPGTGTPEVGGPTSREALELIRKGLKGLNFAGFDLVEVYPQYDPGFITALLAVNIVFEFISLIASNKKNTLTLQSSRPLKVLALWEKIYKQIFKMPIGLRSS</sequence>
<dbReference type="SUPFAM" id="SSF52768">
    <property type="entry name" value="Arginase/deacetylase"/>
    <property type="match status" value="1"/>
</dbReference>